<sequence>MSPQTKPTSTAPLPSVDPAAAQKALDKKMKQRLYIRKMMRIYRDEHRQCREYLIKRIDELSVQLAELVRRSSVRKESSTMLSWRDVSHAIHEDLQACAGDNQGLESQVGAYRNLLGNMQRWVASCERVTESLSPAQPSWRLATLLADPQARRLGKAWITQHMYHNSGKMFQNFPPASPWEDVSAIDVSFEGDLMYLTLQRQFVLPGPLHDVLEMYRHHLIDVMMPEHFENRDVQSLTETTDTTVLHQAITPHTNEFMSFLGGEFHDGPDKVMFVIQQIVDDETQTKHHHHHRQRNRKFWFVQPDLSSSLEQAHHDGRVEMRPQPVGGGTYIRYIAICTQSLAQGRYFTLEEEASVFGLDLSTCPDVDKESRLTTHMTRIIWQKRWNCQKRAGDLLSQSIVAT</sequence>
<feature type="region of interest" description="Disordered" evidence="1">
    <location>
        <begin position="1"/>
        <end position="24"/>
    </location>
</feature>
<dbReference type="GeneID" id="20080408"/>
<dbReference type="AlphaFoldDB" id="A0A024UGS2"/>
<protein>
    <recommendedName>
        <fullName evidence="3">START domain-containing protein</fullName>
    </recommendedName>
</protein>
<evidence type="ECO:0000313" key="2">
    <source>
        <dbReference type="EMBL" id="ETW05626.1"/>
    </source>
</evidence>
<evidence type="ECO:0000256" key="1">
    <source>
        <dbReference type="SAM" id="MobiDB-lite"/>
    </source>
</evidence>
<feature type="compositionally biased region" description="Polar residues" evidence="1">
    <location>
        <begin position="1"/>
        <end position="12"/>
    </location>
</feature>
<dbReference type="RefSeq" id="XP_008865403.1">
    <property type="nucleotide sequence ID" value="XM_008867181.1"/>
</dbReference>
<proteinExistence type="predicted"/>
<gene>
    <name evidence="2" type="ORF">H310_03358</name>
</gene>
<dbReference type="VEuPathDB" id="FungiDB:H310_03358"/>
<name>A0A024UGS2_9STRA</name>
<dbReference type="EMBL" id="KI913956">
    <property type="protein sequence ID" value="ETW05626.1"/>
    <property type="molecule type" value="Genomic_DNA"/>
</dbReference>
<accession>A0A024UGS2</accession>
<reference evidence="2" key="1">
    <citation type="submission" date="2013-12" db="EMBL/GenBank/DDBJ databases">
        <title>The Genome Sequence of Aphanomyces invadans NJM9701.</title>
        <authorList>
            <consortium name="The Broad Institute Genomics Platform"/>
            <person name="Russ C."/>
            <person name="Tyler B."/>
            <person name="van West P."/>
            <person name="Dieguez-Uribeondo J."/>
            <person name="Young S.K."/>
            <person name="Zeng Q."/>
            <person name="Gargeya S."/>
            <person name="Fitzgerald M."/>
            <person name="Abouelleil A."/>
            <person name="Alvarado L."/>
            <person name="Chapman S.B."/>
            <person name="Gainer-Dewar J."/>
            <person name="Goldberg J."/>
            <person name="Griggs A."/>
            <person name="Gujja S."/>
            <person name="Hansen M."/>
            <person name="Howarth C."/>
            <person name="Imamovic A."/>
            <person name="Ireland A."/>
            <person name="Larimer J."/>
            <person name="McCowan C."/>
            <person name="Murphy C."/>
            <person name="Pearson M."/>
            <person name="Poon T.W."/>
            <person name="Priest M."/>
            <person name="Roberts A."/>
            <person name="Saif S."/>
            <person name="Shea T."/>
            <person name="Sykes S."/>
            <person name="Wortman J."/>
            <person name="Nusbaum C."/>
            <person name="Birren B."/>
        </authorList>
    </citation>
    <scope>NUCLEOTIDE SEQUENCE [LARGE SCALE GENOMIC DNA]</scope>
    <source>
        <strain evidence="2">NJM9701</strain>
    </source>
</reference>
<evidence type="ECO:0008006" key="3">
    <source>
        <dbReference type="Google" id="ProtNLM"/>
    </source>
</evidence>
<dbReference type="OrthoDB" id="77473at2759"/>
<organism evidence="2">
    <name type="scientific">Aphanomyces invadans</name>
    <dbReference type="NCBI Taxonomy" id="157072"/>
    <lineage>
        <taxon>Eukaryota</taxon>
        <taxon>Sar</taxon>
        <taxon>Stramenopiles</taxon>
        <taxon>Oomycota</taxon>
        <taxon>Saprolegniomycetes</taxon>
        <taxon>Saprolegniales</taxon>
        <taxon>Verrucalvaceae</taxon>
        <taxon>Aphanomyces</taxon>
    </lineage>
</organism>